<keyword evidence="5" id="KW-1185">Reference proteome</keyword>
<accession>A0AAW8NSD0</accession>
<evidence type="ECO:0000313" key="3">
    <source>
        <dbReference type="EMBL" id="MDW4822680.1"/>
    </source>
</evidence>
<proteinExistence type="predicted"/>
<reference evidence="3 5" key="1">
    <citation type="journal article" date="2022" name="bioRxiv">
        <title>Prophages regulate Shewanella fidelis 3313 motility and biofilm formation: implications for gut colonization dynamics in Ciona robusta.</title>
        <authorList>
            <person name="Natarajan O."/>
            <person name="Gibboney S.L."/>
            <person name="Young M.N."/>
            <person name="Lim S.J."/>
            <person name="Pluta N."/>
            <person name="Atkinson C.G."/>
            <person name="Leigh B.A."/>
            <person name="Liberti A."/>
            <person name="Kees E.D."/>
            <person name="Breitbart M."/>
            <person name="Gralnick J.A."/>
            <person name="Dishaw L.J."/>
        </authorList>
    </citation>
    <scope>NUCLEOTIDE SEQUENCE [LARGE SCALE GENOMIC DNA]</scope>
    <source>
        <strain evidence="3 5">JG4066</strain>
    </source>
</reference>
<dbReference type="Proteomes" id="UP001259340">
    <property type="component" value="Unassembled WGS sequence"/>
</dbReference>
<comment type="caution">
    <text evidence="2">The sequence shown here is derived from an EMBL/GenBank/DDBJ whole genome shotgun (WGS) entry which is preliminary data.</text>
</comment>
<name>A0AAW8NSD0_9GAMM</name>
<gene>
    <name evidence="2" type="ORF">OS133_13270</name>
    <name evidence="3" type="ORF">OS134_01130</name>
</gene>
<evidence type="ECO:0000313" key="4">
    <source>
        <dbReference type="Proteomes" id="UP001259340"/>
    </source>
</evidence>
<dbReference type="EMBL" id="JAPMLE010000001">
    <property type="protein sequence ID" value="MDR8524598.1"/>
    <property type="molecule type" value="Genomic_DNA"/>
</dbReference>
<evidence type="ECO:0000313" key="5">
    <source>
        <dbReference type="Proteomes" id="UP001271263"/>
    </source>
</evidence>
<evidence type="ECO:0000313" key="2">
    <source>
        <dbReference type="EMBL" id="MDR8524598.1"/>
    </source>
</evidence>
<sequence>MLVSHANSTLNCPTPTANAKVLNQPLEQANTQVKSADQTTSLSANASVQLQQDTVTLSATALSLSANSSSTTDINTPSTKPELPHNGDKATAYVEYRKAKMQYQIYSDMANIATGSGNSVSPTTAYYLSNNDQARAATVDAKSQQQQVSAMQTYAETTQAINNS</sequence>
<dbReference type="EMBL" id="JAPMLD010000001">
    <property type="protein sequence ID" value="MDW4822680.1"/>
    <property type="molecule type" value="Genomic_DNA"/>
</dbReference>
<dbReference type="Proteomes" id="UP001271263">
    <property type="component" value="Unassembled WGS sequence"/>
</dbReference>
<dbReference type="RefSeq" id="WP_310655133.1">
    <property type="nucleotide sequence ID" value="NZ_JAPMLA010000010.1"/>
</dbReference>
<organism evidence="2 4">
    <name type="scientific">Shewanella fidelis</name>
    <dbReference type="NCBI Taxonomy" id="173509"/>
    <lineage>
        <taxon>Bacteria</taxon>
        <taxon>Pseudomonadati</taxon>
        <taxon>Pseudomonadota</taxon>
        <taxon>Gammaproteobacteria</taxon>
        <taxon>Alteromonadales</taxon>
        <taxon>Shewanellaceae</taxon>
        <taxon>Shewanella</taxon>
    </lineage>
</organism>
<feature type="region of interest" description="Disordered" evidence="1">
    <location>
        <begin position="66"/>
        <end position="87"/>
    </location>
</feature>
<evidence type="ECO:0000256" key="1">
    <source>
        <dbReference type="SAM" id="MobiDB-lite"/>
    </source>
</evidence>
<dbReference type="AlphaFoldDB" id="A0AAW8NSD0"/>
<reference evidence="2" key="2">
    <citation type="submission" date="2022-11" db="EMBL/GenBank/DDBJ databases">
        <title>Prophages regulate Shewanella fidelis motility and biofilm formation: implications for gut colonization dynamics in Ciona robusta.</title>
        <authorList>
            <person name="Natarajan O."/>
            <person name="Gibboney S.L."/>
            <person name="Young M.N."/>
            <person name="Lim S.J."/>
            <person name="Pluta N."/>
            <person name="Atkinson C.G.F."/>
            <person name="Leigh B.A."/>
            <person name="Liberti A."/>
            <person name="Kees E."/>
            <person name="Breitbart M."/>
            <person name="Gralnick J."/>
            <person name="Dishaw L.J."/>
        </authorList>
    </citation>
    <scope>NUCLEOTIDE SEQUENCE</scope>
    <source>
        <strain evidence="2">3313</strain>
    </source>
</reference>
<protein>
    <submittedName>
        <fullName evidence="2">Uncharacterized protein</fullName>
    </submittedName>
</protein>